<evidence type="ECO:0000313" key="3">
    <source>
        <dbReference type="Proteomes" id="UP000267464"/>
    </source>
</evidence>
<evidence type="ECO:0000313" key="2">
    <source>
        <dbReference type="EMBL" id="RQP25859.1"/>
    </source>
</evidence>
<dbReference type="OrthoDB" id="8265259at2"/>
<dbReference type="EMBL" id="QUSW01000001">
    <property type="protein sequence ID" value="RQP25859.1"/>
    <property type="molecule type" value="Genomic_DNA"/>
</dbReference>
<evidence type="ECO:0008006" key="4">
    <source>
        <dbReference type="Google" id="ProtNLM"/>
    </source>
</evidence>
<accession>A0A3N7JYH1</accession>
<feature type="region of interest" description="Disordered" evidence="1">
    <location>
        <begin position="105"/>
        <end position="134"/>
    </location>
</feature>
<dbReference type="SUPFAM" id="SSF51182">
    <property type="entry name" value="RmlC-like cupins"/>
    <property type="match status" value="1"/>
</dbReference>
<dbReference type="Proteomes" id="UP000267464">
    <property type="component" value="Unassembled WGS sequence"/>
</dbReference>
<dbReference type="AlphaFoldDB" id="A0A3N7JYH1"/>
<gene>
    <name evidence="2" type="ORF">DZC73_02060</name>
</gene>
<name>A0A3N7JYH1_9BURK</name>
<organism evidence="2 3">
    <name type="scientific">Piscinibacter terrae</name>
    <dbReference type="NCBI Taxonomy" id="2496871"/>
    <lineage>
        <taxon>Bacteria</taxon>
        <taxon>Pseudomonadati</taxon>
        <taxon>Pseudomonadota</taxon>
        <taxon>Betaproteobacteria</taxon>
        <taxon>Burkholderiales</taxon>
        <taxon>Sphaerotilaceae</taxon>
        <taxon>Piscinibacter</taxon>
    </lineage>
</organism>
<keyword evidence="3" id="KW-1185">Reference proteome</keyword>
<feature type="compositionally biased region" description="Polar residues" evidence="1">
    <location>
        <begin position="105"/>
        <end position="117"/>
    </location>
</feature>
<reference evidence="2 3" key="1">
    <citation type="submission" date="2018-08" db="EMBL/GenBank/DDBJ databases">
        <authorList>
            <person name="Khan S.A."/>
            <person name="Jeon C.O."/>
            <person name="Chun B.H."/>
            <person name="Jeong S.E."/>
        </authorList>
    </citation>
    <scope>NUCLEOTIDE SEQUENCE [LARGE SCALE GENOMIC DNA]</scope>
    <source>
        <strain evidence="2 3">S-16</strain>
    </source>
</reference>
<comment type="caution">
    <text evidence="2">The sequence shown here is derived from an EMBL/GenBank/DDBJ whole genome shotgun (WGS) entry which is preliminary data.</text>
</comment>
<proteinExistence type="predicted"/>
<dbReference type="RefSeq" id="WP_124538528.1">
    <property type="nucleotide sequence ID" value="NZ_QUSW01000001.1"/>
</dbReference>
<evidence type="ECO:0000256" key="1">
    <source>
        <dbReference type="SAM" id="MobiDB-lite"/>
    </source>
</evidence>
<sequence>MALTHAVPGQPIDIRPLGDALGASASHALMKTHALELMRIVLMEGDQLPPHSAYGECTLQCIEGLVEVEEGGVVHELYPQQVVLLRARGEHAVRAVRDSSLLLTVQLPQGQPGSRSSTTHEEDELAAEDDRPFP</sequence>
<dbReference type="InterPro" id="IPR011051">
    <property type="entry name" value="RmlC_Cupin_sf"/>
</dbReference>
<dbReference type="InterPro" id="IPR014710">
    <property type="entry name" value="RmlC-like_jellyroll"/>
</dbReference>
<protein>
    <recommendedName>
        <fullName evidence="4">Cupin domain-containing protein</fullName>
    </recommendedName>
</protein>
<dbReference type="Gene3D" id="2.60.120.10">
    <property type="entry name" value="Jelly Rolls"/>
    <property type="match status" value="1"/>
</dbReference>
<reference evidence="2 3" key="2">
    <citation type="submission" date="2018-12" db="EMBL/GenBank/DDBJ databases">
        <title>Rhizobacter gummiphilus sp. nov., a rubber-degrading bacterium isolated from the soil of a botanical garden in Japan.</title>
        <authorList>
            <person name="Shunsuke S.S."/>
        </authorList>
    </citation>
    <scope>NUCLEOTIDE SEQUENCE [LARGE SCALE GENOMIC DNA]</scope>
    <source>
        <strain evidence="2 3">S-16</strain>
    </source>
</reference>